<feature type="compositionally biased region" description="Low complexity" evidence="11">
    <location>
        <begin position="497"/>
        <end position="508"/>
    </location>
</feature>
<dbReference type="SUPFAM" id="SSF51206">
    <property type="entry name" value="cAMP-binding domain-like"/>
    <property type="match status" value="1"/>
</dbReference>
<dbReference type="PROSITE" id="PS50042">
    <property type="entry name" value="CNMP_BINDING_3"/>
    <property type="match status" value="1"/>
</dbReference>
<feature type="compositionally biased region" description="Gly residues" evidence="11">
    <location>
        <begin position="693"/>
        <end position="703"/>
    </location>
</feature>
<comment type="caution">
    <text evidence="10">Lacks conserved residue(s) required for the propagation of feature annotation.</text>
</comment>
<dbReference type="InterPro" id="IPR014710">
    <property type="entry name" value="RmlC-like_jellyroll"/>
</dbReference>
<dbReference type="AlphaFoldDB" id="A0A834L1A5"/>
<evidence type="ECO:0000256" key="4">
    <source>
        <dbReference type="ARBA" id="ARBA00022989"/>
    </source>
</evidence>
<dbReference type="GO" id="GO:0005886">
    <property type="term" value="C:plasma membrane"/>
    <property type="evidence" value="ECO:0007669"/>
    <property type="project" value="TreeGrafter"/>
</dbReference>
<evidence type="ECO:0000259" key="14">
    <source>
        <dbReference type="PROSITE" id="PS50026"/>
    </source>
</evidence>
<evidence type="ECO:0000256" key="8">
    <source>
        <dbReference type="ARBA" id="ARBA00023286"/>
    </source>
</evidence>
<dbReference type="PROSITE" id="PS51034">
    <property type="entry name" value="ZP_2"/>
    <property type="match status" value="1"/>
</dbReference>
<keyword evidence="5" id="KW-0406">Ion transport</keyword>
<feature type="transmembrane region" description="Helical" evidence="12">
    <location>
        <begin position="828"/>
        <end position="851"/>
    </location>
</feature>
<comment type="subcellular location">
    <subcellularLocation>
        <location evidence="1">Membrane</location>
        <topology evidence="1">Multi-pass membrane protein</topology>
    </subcellularLocation>
</comment>
<feature type="region of interest" description="Disordered" evidence="11">
    <location>
        <begin position="459"/>
        <end position="509"/>
    </location>
</feature>
<accession>A0A834L1A5</accession>
<keyword evidence="10" id="KW-0245">EGF-like domain</keyword>
<keyword evidence="8" id="KW-1071">Ligand-gated ion channel</keyword>
<feature type="signal peptide" evidence="13">
    <location>
        <begin position="1"/>
        <end position="23"/>
    </location>
</feature>
<comment type="caution">
    <text evidence="17">The sequence shown here is derived from an EMBL/GenBank/DDBJ whole genome shotgun (WGS) entry which is preliminary data.</text>
</comment>
<dbReference type="PROSITE" id="PS50026">
    <property type="entry name" value="EGF_3"/>
    <property type="match status" value="1"/>
</dbReference>
<evidence type="ECO:0000256" key="2">
    <source>
        <dbReference type="ARBA" id="ARBA00022448"/>
    </source>
</evidence>
<feature type="region of interest" description="Disordered" evidence="11">
    <location>
        <begin position="561"/>
        <end position="582"/>
    </location>
</feature>
<feature type="chain" id="PRO_5032920017" evidence="13">
    <location>
        <begin position="24"/>
        <end position="1122"/>
    </location>
</feature>
<dbReference type="GO" id="GO:0030553">
    <property type="term" value="F:cGMP binding"/>
    <property type="evidence" value="ECO:0007669"/>
    <property type="project" value="TreeGrafter"/>
</dbReference>
<dbReference type="GO" id="GO:0005222">
    <property type="term" value="F:intracellularly cAMP-activated cation channel activity"/>
    <property type="evidence" value="ECO:0007669"/>
    <property type="project" value="TreeGrafter"/>
</dbReference>
<dbReference type="GO" id="GO:0001750">
    <property type="term" value="C:photoreceptor outer segment"/>
    <property type="evidence" value="ECO:0007669"/>
    <property type="project" value="TreeGrafter"/>
</dbReference>
<dbReference type="Gene3D" id="2.60.40.3210">
    <property type="entry name" value="Zona pellucida, ZP-N domain"/>
    <property type="match status" value="1"/>
</dbReference>
<dbReference type="PANTHER" id="PTHR45638:SF16">
    <property type="entry name" value="CYCLIC NUCLEOTIDE-GATED CATION CHANNEL BETA-1"/>
    <property type="match status" value="1"/>
</dbReference>
<dbReference type="Pfam" id="PF00100">
    <property type="entry name" value="Zona_pellucida"/>
    <property type="match status" value="1"/>
</dbReference>
<keyword evidence="2" id="KW-0813">Transport</keyword>
<keyword evidence="6 12" id="KW-0472">Membrane</keyword>
<dbReference type="GO" id="GO:0044877">
    <property type="term" value="F:protein-containing complex binding"/>
    <property type="evidence" value="ECO:0007669"/>
    <property type="project" value="TreeGrafter"/>
</dbReference>
<organism evidence="17 18">
    <name type="scientific">Oryzias melastigma</name>
    <name type="common">Marine medaka</name>
    <dbReference type="NCBI Taxonomy" id="30732"/>
    <lineage>
        <taxon>Eukaryota</taxon>
        <taxon>Metazoa</taxon>
        <taxon>Chordata</taxon>
        <taxon>Craniata</taxon>
        <taxon>Vertebrata</taxon>
        <taxon>Euteleostomi</taxon>
        <taxon>Actinopterygii</taxon>
        <taxon>Neopterygii</taxon>
        <taxon>Teleostei</taxon>
        <taxon>Neoteleostei</taxon>
        <taxon>Acanthomorphata</taxon>
        <taxon>Ovalentaria</taxon>
        <taxon>Atherinomorphae</taxon>
        <taxon>Beloniformes</taxon>
        <taxon>Adrianichthyidae</taxon>
        <taxon>Oryziinae</taxon>
        <taxon>Oryzias</taxon>
    </lineage>
</organism>
<keyword evidence="4 12" id="KW-1133">Transmembrane helix</keyword>
<protein>
    <submittedName>
        <fullName evidence="17">Cyclic nucleotide-gated cation channel beta-1</fullName>
    </submittedName>
</protein>
<keyword evidence="3 12" id="KW-0812">Transmembrane</keyword>
<feature type="domain" description="EGF-like" evidence="14">
    <location>
        <begin position="21"/>
        <end position="57"/>
    </location>
</feature>
<dbReference type="GO" id="GO:0005223">
    <property type="term" value="F:intracellularly cGMP-activated cation channel activity"/>
    <property type="evidence" value="ECO:0007669"/>
    <property type="project" value="TreeGrafter"/>
</dbReference>
<feature type="transmembrane region" description="Helical" evidence="12">
    <location>
        <begin position="949"/>
        <end position="967"/>
    </location>
</feature>
<dbReference type="SUPFAM" id="SSF81324">
    <property type="entry name" value="Voltage-gated potassium channels"/>
    <property type="match status" value="1"/>
</dbReference>
<name>A0A834L1A5_ORYME</name>
<evidence type="ECO:0000259" key="15">
    <source>
        <dbReference type="PROSITE" id="PS50042"/>
    </source>
</evidence>
<dbReference type="FunFam" id="1.10.287.70:FF:000072">
    <property type="entry name" value="Cyclic nucleotide gated channel beta 3"/>
    <property type="match status" value="1"/>
</dbReference>
<feature type="transmembrane region" description="Helical" evidence="12">
    <location>
        <begin position="744"/>
        <end position="764"/>
    </location>
</feature>
<dbReference type="Gene3D" id="2.60.120.10">
    <property type="entry name" value="Jelly Rolls"/>
    <property type="match status" value="1"/>
</dbReference>
<dbReference type="InterPro" id="IPR018490">
    <property type="entry name" value="cNMP-bd_dom_sf"/>
</dbReference>
<dbReference type="Gene3D" id="2.60.40.4100">
    <property type="entry name" value="Zona pellucida, ZP-C domain"/>
    <property type="match status" value="1"/>
</dbReference>
<feature type="region of interest" description="Disordered" evidence="11">
    <location>
        <begin position="655"/>
        <end position="717"/>
    </location>
</feature>
<feature type="compositionally biased region" description="Polar residues" evidence="11">
    <location>
        <begin position="628"/>
        <end position="638"/>
    </location>
</feature>
<dbReference type="Gene3D" id="1.10.287.70">
    <property type="match status" value="1"/>
</dbReference>
<feature type="domain" description="ZP" evidence="16">
    <location>
        <begin position="65"/>
        <end position="328"/>
    </location>
</feature>
<evidence type="ECO:0000313" key="17">
    <source>
        <dbReference type="EMBL" id="KAF6738024.1"/>
    </source>
</evidence>
<dbReference type="InterPro" id="IPR055355">
    <property type="entry name" value="ZP-C"/>
</dbReference>
<reference evidence="17" key="1">
    <citation type="journal article" name="BMC Genomics">
        <title>Long-read sequencing and de novo genome assembly of marine medaka (Oryzias melastigma).</title>
        <authorList>
            <person name="Liang P."/>
            <person name="Saqib H.S.A."/>
            <person name="Ni X."/>
            <person name="Shen Y."/>
        </authorList>
    </citation>
    <scope>NUCLEOTIDE SEQUENCE</scope>
    <source>
        <strain evidence="17">Bigg-433</strain>
    </source>
</reference>
<keyword evidence="9" id="KW-0407">Ion channel</keyword>
<feature type="compositionally biased region" description="Polar residues" evidence="11">
    <location>
        <begin position="561"/>
        <end position="573"/>
    </location>
</feature>
<feature type="region of interest" description="Disordered" evidence="11">
    <location>
        <begin position="611"/>
        <end position="639"/>
    </location>
</feature>
<dbReference type="FunFam" id="1.10.287.630:FF:000001">
    <property type="entry name" value="Cyclic nucleotide-gated channel alpha 3"/>
    <property type="match status" value="1"/>
</dbReference>
<dbReference type="CDD" id="cd00038">
    <property type="entry name" value="CAP_ED"/>
    <property type="match status" value="1"/>
</dbReference>
<dbReference type="InterPro" id="IPR018488">
    <property type="entry name" value="cNMP-bd_CS"/>
</dbReference>
<dbReference type="SMART" id="SM00241">
    <property type="entry name" value="ZP"/>
    <property type="match status" value="1"/>
</dbReference>
<sequence length="1122" mass="126801">MNVIRCKLVFALFFLSTRHTVQGTCSVQHCTDASRCVLSDDQRSCKCATGFYSDQCDKNAHFTVLCGRDFMAIRASEDFFSYYKVPLESLHLPNKSCRAEREQIDGAAFYMFRVSKEKYLACGGRPLQKNSTHFLYSLSVESELRPRGNIIRDPVLKMDFTCVYPYIRRVSLPFPVTPISSEMVMHVDEMDATIQMMLYSDHTYTDAFTVSPTIELREKVFVEVSVTEPEDYFVLRLNECWATQSPQPNSTEGLVHSLIQNGCADDETVSFLDVDDQKSGRNGESATIRYSFDMFRFVTEPYELYLHCSVQLCELEDQTSCIAEAEAAGDDCGVPVSCDALKSCLMRFPLTSECFGNINAFFKENGISPPKIPPMPKLPTQLSEVTKYLPSLPPELRQEFSQIRLTQVPRSIAQTLTELLPKGPDGSGGPGLSDLSQRLSDLPEKLSQFPSRTQQYFVNLRPRSPSPSSPHGSTLELPNVPSYPRLPPIASSPSKHLSSPPQQLSGLSNPAFFIEDDSDFSAAESIRPAVNVEDVDHEKAAGGEERIHASQTPALQDPKLTTLTVPVNPSGGRQSKGDKESRRTIWTKIKLLHSQSEDDDAEVAVPVRAWPSQSSLHSTDDALKERPSSSASQTSTMVNERLQELVRMFKERTEKAKEKLIDPDSSDEDSIITSPPRPDAGAPTVEEANRQGGPSGGDRGGGVDGEEEEEEEPPGRCSKLRTPRWIRACMNFCLPASIDPFTNLMYVLWMLLVSLAWNWNVWFIPVRWAFPYQTSDNIHFWLLADYTCDLVYILDITVFQPRLQFVREGDIVSDKKEMRKNYMKTVRFKFDVASLVPLEFFYFITGINPLLRLPRLLKIYSFFEFNERLEAILTKAYIYRVIRTTTYLLYCLHCNACLYHWTSAYIGLGSTQWVYNGDGNGYIRCYYFAVKTLINIGGVPDPTSLSETVFQLINYFVGVFVFSIMIGQMRDVVGAATAAQTYYRTCVDNTIKYMSSYRIPRDVQNRVKTWYNYTWQSQGMLDEQELLTQLPDKMRLDIAIDVNYSIVSKVPLFQGCDRQMIFDMLKSLRSVVYLPGDYVCKKGEVGREMYIIKAGEVQVVGGPDGRTVFATLRAGSVFGEIR</sequence>
<dbReference type="Proteomes" id="UP000646548">
    <property type="component" value="Unassembled WGS sequence"/>
</dbReference>
<dbReference type="Pfam" id="PF00027">
    <property type="entry name" value="cNMP_binding"/>
    <property type="match status" value="1"/>
</dbReference>
<feature type="disulfide bond" evidence="10">
    <location>
        <begin position="47"/>
        <end position="56"/>
    </location>
</feature>
<dbReference type="InterPro" id="IPR042235">
    <property type="entry name" value="ZP-C_dom"/>
</dbReference>
<keyword evidence="7 10" id="KW-1015">Disulfide bond</keyword>
<dbReference type="GO" id="GO:0001895">
    <property type="term" value="P:retina homeostasis"/>
    <property type="evidence" value="ECO:0007669"/>
    <property type="project" value="TreeGrafter"/>
</dbReference>
<keyword evidence="13" id="KW-0732">Signal</keyword>
<dbReference type="PROSITE" id="PS00888">
    <property type="entry name" value="CNMP_BINDING_1"/>
    <property type="match status" value="1"/>
</dbReference>
<dbReference type="EMBL" id="WKFB01000041">
    <property type="protein sequence ID" value="KAF6738024.1"/>
    <property type="molecule type" value="Genomic_DNA"/>
</dbReference>
<evidence type="ECO:0000256" key="12">
    <source>
        <dbReference type="SAM" id="Phobius"/>
    </source>
</evidence>
<evidence type="ECO:0000256" key="13">
    <source>
        <dbReference type="SAM" id="SignalP"/>
    </source>
</evidence>
<evidence type="ECO:0000313" key="18">
    <source>
        <dbReference type="Proteomes" id="UP000646548"/>
    </source>
</evidence>
<evidence type="ECO:0000256" key="11">
    <source>
        <dbReference type="SAM" id="MobiDB-lite"/>
    </source>
</evidence>
<dbReference type="InterPro" id="IPR000595">
    <property type="entry name" value="cNMP-bd_dom"/>
</dbReference>
<evidence type="ECO:0000256" key="1">
    <source>
        <dbReference type="ARBA" id="ARBA00004141"/>
    </source>
</evidence>
<evidence type="ECO:0000256" key="5">
    <source>
        <dbReference type="ARBA" id="ARBA00023065"/>
    </source>
</evidence>
<dbReference type="InterPro" id="IPR000742">
    <property type="entry name" value="EGF"/>
</dbReference>
<evidence type="ECO:0000256" key="9">
    <source>
        <dbReference type="ARBA" id="ARBA00023303"/>
    </source>
</evidence>
<evidence type="ECO:0000256" key="10">
    <source>
        <dbReference type="PROSITE-ProRule" id="PRU00076"/>
    </source>
</evidence>
<proteinExistence type="predicted"/>
<dbReference type="InterPro" id="IPR001507">
    <property type="entry name" value="ZP_dom"/>
</dbReference>
<dbReference type="PROSITE" id="PS01186">
    <property type="entry name" value="EGF_2"/>
    <property type="match status" value="1"/>
</dbReference>
<feature type="compositionally biased region" description="Basic and acidic residues" evidence="11">
    <location>
        <begin position="618"/>
        <end position="627"/>
    </location>
</feature>
<dbReference type="Gene3D" id="1.10.287.630">
    <property type="entry name" value="Helix hairpin bin"/>
    <property type="match status" value="1"/>
</dbReference>
<evidence type="ECO:0000259" key="16">
    <source>
        <dbReference type="PROSITE" id="PS51034"/>
    </source>
</evidence>
<feature type="domain" description="Cyclic nucleotide-binding" evidence="15">
    <location>
        <begin position="1052"/>
        <end position="1122"/>
    </location>
</feature>
<gene>
    <name evidence="17" type="ORF">FQA47_022728</name>
</gene>
<evidence type="ECO:0000256" key="3">
    <source>
        <dbReference type="ARBA" id="ARBA00022692"/>
    </source>
</evidence>
<dbReference type="InterPro" id="IPR050866">
    <property type="entry name" value="CNG_cation_channel"/>
</dbReference>
<evidence type="ECO:0000256" key="7">
    <source>
        <dbReference type="ARBA" id="ARBA00023157"/>
    </source>
</evidence>
<evidence type="ECO:0000256" key="6">
    <source>
        <dbReference type="ARBA" id="ARBA00023136"/>
    </source>
</evidence>
<dbReference type="PANTHER" id="PTHR45638">
    <property type="entry name" value="CYCLIC NUCLEOTIDE-GATED CATION CHANNEL SUBUNIT A"/>
    <property type="match status" value="1"/>
</dbReference>
<dbReference type="GO" id="GO:0017071">
    <property type="term" value="C:intracellular cyclic nucleotide activated cation channel complex"/>
    <property type="evidence" value="ECO:0007669"/>
    <property type="project" value="TreeGrafter"/>
</dbReference>